<evidence type="ECO:0000256" key="2">
    <source>
        <dbReference type="ARBA" id="ARBA00004496"/>
    </source>
</evidence>
<feature type="region of interest" description="Disordered" evidence="11">
    <location>
        <begin position="99"/>
        <end position="118"/>
    </location>
</feature>
<organism evidence="13 14">
    <name type="scientific">Branchiostoma belcheri</name>
    <name type="common">Amphioxus</name>
    <dbReference type="NCBI Taxonomy" id="7741"/>
    <lineage>
        <taxon>Eukaryota</taxon>
        <taxon>Metazoa</taxon>
        <taxon>Chordata</taxon>
        <taxon>Cephalochordata</taxon>
        <taxon>Leptocardii</taxon>
        <taxon>Amphioxiformes</taxon>
        <taxon>Branchiostomatidae</taxon>
        <taxon>Branchiostoma</taxon>
    </lineage>
</organism>
<reference evidence="14" key="1">
    <citation type="submission" date="2025-08" db="UniProtKB">
        <authorList>
            <consortium name="RefSeq"/>
        </authorList>
    </citation>
    <scope>IDENTIFICATION</scope>
    <source>
        <tissue evidence="14">Gonad</tissue>
    </source>
</reference>
<dbReference type="OrthoDB" id="20573at2759"/>
<dbReference type="InterPro" id="IPR039047">
    <property type="entry name" value="PHAX"/>
</dbReference>
<accession>A0A6P4ZPE1</accession>
<comment type="subcellular location">
    <subcellularLocation>
        <location evidence="2">Cytoplasm</location>
    </subcellularLocation>
    <subcellularLocation>
        <location evidence="1">Nucleus</location>
    </subcellularLocation>
</comment>
<feature type="compositionally biased region" description="Acidic residues" evidence="11">
    <location>
        <begin position="440"/>
        <end position="455"/>
    </location>
</feature>
<dbReference type="Gene3D" id="1.10.10.1440">
    <property type="entry name" value="PHAX RNA-binding domain"/>
    <property type="match status" value="1"/>
</dbReference>
<dbReference type="PANTHER" id="PTHR13135:SF0">
    <property type="entry name" value="PHOSPHORYLATED ADAPTER RNA EXPORT PROTEIN"/>
    <property type="match status" value="1"/>
</dbReference>
<dbReference type="KEGG" id="bbel:109480818"/>
<feature type="region of interest" description="Disordered" evidence="11">
    <location>
        <begin position="353"/>
        <end position="468"/>
    </location>
</feature>
<evidence type="ECO:0000256" key="10">
    <source>
        <dbReference type="ARBA" id="ARBA00030834"/>
    </source>
</evidence>
<evidence type="ECO:0000313" key="14">
    <source>
        <dbReference type="RefSeq" id="XP_019638698.1"/>
    </source>
</evidence>
<dbReference type="PANTHER" id="PTHR13135">
    <property type="entry name" value="CYTOSOLIC RESINIFERATOXIN BINDING PROTEIN RBP-26"/>
    <property type="match status" value="1"/>
</dbReference>
<keyword evidence="6" id="KW-0963">Cytoplasm</keyword>
<evidence type="ECO:0000256" key="8">
    <source>
        <dbReference type="ARBA" id="ARBA00022927"/>
    </source>
</evidence>
<gene>
    <name evidence="14" type="primary">LOC109480818</name>
</gene>
<dbReference type="Pfam" id="PF10258">
    <property type="entry name" value="PHAX_RNA-bd"/>
    <property type="match status" value="1"/>
</dbReference>
<evidence type="ECO:0000256" key="9">
    <source>
        <dbReference type="ARBA" id="ARBA00023242"/>
    </source>
</evidence>
<evidence type="ECO:0000259" key="12">
    <source>
        <dbReference type="Pfam" id="PF10258"/>
    </source>
</evidence>
<sequence length="486" mass="53849">MAGNVPEMDFEEGELADSESDTEVPAAQEEPLKGAAKPVPAPLDLLGAVGGIAVLNNNNTIPAVQFTGHRTGGSNLMGGARGTGQPTYSKGMTMSYRESRSATSYSSDEDSHDSFSDDEDETLWRRKRMRCVENQPEGTAYAVHHTPVIKSPPKRKINNIWASVVQEQFSESVADELVYTGLTGGINKERGPESYDYKEFTEHVSDSEHGSKSPIMTSEDEDDKGDHQDEKQEDPGEQQEEEKGMKRKRSAKERLGPRPGTPFPGGPITVTADDPPEKVADEIIYRLSEPKWHLIHRIVKVLGAGQALKLLSMTEDVEAAGGMPINDGSRRRTPGGVFIQLLKSTPAITKEQKDKIFAEEDRKFQERQKEERRRRRRNNRSRRRRGHAHTSENDRMEEDGTDCADAQPTSAGQDSILHDMENIPEETPAKQTVDKPSGMVEEEEEEGEVIEEGDSGECKMTTTQGDEAKENVAEISLDIGENDMDL</sequence>
<keyword evidence="7" id="KW-0694">RNA-binding</keyword>
<evidence type="ECO:0000256" key="3">
    <source>
        <dbReference type="ARBA" id="ARBA00006094"/>
    </source>
</evidence>
<dbReference type="GO" id="GO:0005634">
    <property type="term" value="C:nucleus"/>
    <property type="evidence" value="ECO:0007669"/>
    <property type="project" value="UniProtKB-SubCell"/>
</dbReference>
<protein>
    <recommendedName>
        <fullName evidence="4">Phosphorylated adapter RNA export protein</fullName>
    </recommendedName>
    <alternativeName>
        <fullName evidence="10">RNA U small nuclear RNA export adapter protein</fullName>
    </alternativeName>
</protein>
<evidence type="ECO:0000256" key="11">
    <source>
        <dbReference type="SAM" id="MobiDB-lite"/>
    </source>
</evidence>
<feature type="compositionally biased region" description="Basic residues" evidence="11">
    <location>
        <begin position="372"/>
        <end position="388"/>
    </location>
</feature>
<dbReference type="GO" id="GO:0006408">
    <property type="term" value="P:snRNA export from nucleus"/>
    <property type="evidence" value="ECO:0007669"/>
    <property type="project" value="InterPro"/>
</dbReference>
<dbReference type="Proteomes" id="UP000515135">
    <property type="component" value="Unplaced"/>
</dbReference>
<dbReference type="InterPro" id="IPR038092">
    <property type="entry name" value="PHAX_RNA-binding_sf"/>
</dbReference>
<feature type="region of interest" description="Disordered" evidence="11">
    <location>
        <begin position="1"/>
        <end position="39"/>
    </location>
</feature>
<dbReference type="InterPro" id="IPR019385">
    <property type="entry name" value="PHAX_RNA-binding_domain"/>
</dbReference>
<feature type="compositionally biased region" description="Basic and acidic residues" evidence="11">
    <location>
        <begin position="224"/>
        <end position="234"/>
    </location>
</feature>
<evidence type="ECO:0000256" key="7">
    <source>
        <dbReference type="ARBA" id="ARBA00022884"/>
    </source>
</evidence>
<keyword evidence="8" id="KW-0653">Protein transport</keyword>
<evidence type="ECO:0000256" key="6">
    <source>
        <dbReference type="ARBA" id="ARBA00022490"/>
    </source>
</evidence>
<keyword evidence="13" id="KW-1185">Reference proteome</keyword>
<feature type="compositionally biased region" description="Acidic residues" evidence="11">
    <location>
        <begin position="8"/>
        <end position="22"/>
    </location>
</feature>
<name>A0A6P4ZPE1_BRABE</name>
<feature type="compositionally biased region" description="Acidic residues" evidence="11">
    <location>
        <begin position="107"/>
        <end position="118"/>
    </location>
</feature>
<feature type="compositionally biased region" description="Basic and acidic residues" evidence="11">
    <location>
        <begin position="353"/>
        <end position="371"/>
    </location>
</feature>
<dbReference type="RefSeq" id="XP_019638698.1">
    <property type="nucleotide sequence ID" value="XM_019783139.1"/>
</dbReference>
<dbReference type="AlphaFoldDB" id="A0A6P4ZPE1"/>
<dbReference type="GeneID" id="109480818"/>
<feature type="region of interest" description="Disordered" evidence="11">
    <location>
        <begin position="201"/>
        <end position="275"/>
    </location>
</feature>
<evidence type="ECO:0000256" key="5">
    <source>
        <dbReference type="ARBA" id="ARBA00022448"/>
    </source>
</evidence>
<dbReference type="GO" id="GO:0003723">
    <property type="term" value="F:RNA binding"/>
    <property type="evidence" value="ECO:0007669"/>
    <property type="project" value="UniProtKB-KW"/>
</dbReference>
<dbReference type="FunFam" id="1.10.10.1440:FF:000001">
    <property type="entry name" value="phosphorylated adapter RNA export protein-like"/>
    <property type="match status" value="1"/>
</dbReference>
<dbReference type="GO" id="GO:0005737">
    <property type="term" value="C:cytoplasm"/>
    <property type="evidence" value="ECO:0007669"/>
    <property type="project" value="UniProtKB-SubCell"/>
</dbReference>
<evidence type="ECO:0000313" key="13">
    <source>
        <dbReference type="Proteomes" id="UP000515135"/>
    </source>
</evidence>
<evidence type="ECO:0000256" key="1">
    <source>
        <dbReference type="ARBA" id="ARBA00004123"/>
    </source>
</evidence>
<keyword evidence="9" id="KW-0539">Nucleus</keyword>
<proteinExistence type="inferred from homology"/>
<feature type="domain" description="Phosphorylated adapter RNA export protein RNA-binding" evidence="12">
    <location>
        <begin position="279"/>
        <end position="361"/>
    </location>
</feature>
<keyword evidence="5" id="KW-0813">Transport</keyword>
<comment type="similarity">
    <text evidence="3">Belongs to the PHAX family.</text>
</comment>
<evidence type="ECO:0000256" key="4">
    <source>
        <dbReference type="ARBA" id="ARBA00016856"/>
    </source>
</evidence>
<feature type="region of interest" description="Disordered" evidence="11">
    <location>
        <begin position="72"/>
        <end position="91"/>
    </location>
</feature>
<feature type="compositionally biased region" description="Basic and acidic residues" evidence="11">
    <location>
        <begin position="201"/>
        <end position="211"/>
    </location>
</feature>
<dbReference type="GO" id="GO:0015031">
    <property type="term" value="P:protein transport"/>
    <property type="evidence" value="ECO:0007669"/>
    <property type="project" value="UniProtKB-KW"/>
</dbReference>